<evidence type="ECO:0000313" key="7">
    <source>
        <dbReference type="EMBL" id="NXE16847.1"/>
    </source>
</evidence>
<dbReference type="InterPro" id="IPR036390">
    <property type="entry name" value="WH_DNA-bd_sf"/>
</dbReference>
<evidence type="ECO:0000256" key="4">
    <source>
        <dbReference type="ARBA" id="ARBA00023242"/>
    </source>
</evidence>
<dbReference type="OrthoDB" id="6418155at2759"/>
<proteinExistence type="inferred from homology"/>
<evidence type="ECO:0000256" key="2">
    <source>
        <dbReference type="ARBA" id="ARBA00006403"/>
    </source>
</evidence>
<feature type="domain" description="HSF-type DNA-binding" evidence="6">
    <location>
        <begin position="5"/>
        <end position="134"/>
    </location>
</feature>
<accession>A0A7K8KIG0</accession>
<comment type="subcellular location">
    <subcellularLocation>
        <location evidence="1">Nucleus</location>
    </subcellularLocation>
</comment>
<dbReference type="PANTHER" id="PTHR10015">
    <property type="entry name" value="HEAT SHOCK TRANSCRIPTION FACTOR"/>
    <property type="match status" value="1"/>
</dbReference>
<dbReference type="InterPro" id="IPR000232">
    <property type="entry name" value="HSF_DNA-bd"/>
</dbReference>
<organism evidence="7 8">
    <name type="scientific">Lophotis ruficrista</name>
    <dbReference type="NCBI Taxonomy" id="172689"/>
    <lineage>
        <taxon>Eukaryota</taxon>
        <taxon>Metazoa</taxon>
        <taxon>Chordata</taxon>
        <taxon>Craniata</taxon>
        <taxon>Vertebrata</taxon>
        <taxon>Euteleostomi</taxon>
        <taxon>Archelosauria</taxon>
        <taxon>Archosauria</taxon>
        <taxon>Dinosauria</taxon>
        <taxon>Saurischia</taxon>
        <taxon>Theropoda</taxon>
        <taxon>Coelurosauria</taxon>
        <taxon>Aves</taxon>
        <taxon>Neognathae</taxon>
        <taxon>Neoaves</taxon>
        <taxon>Otidimorphae</taxon>
        <taxon>Otidiformes</taxon>
        <taxon>Otididae</taxon>
        <taxon>Lophotis</taxon>
    </lineage>
</organism>
<dbReference type="GO" id="GO:0043565">
    <property type="term" value="F:sequence-specific DNA binding"/>
    <property type="evidence" value="ECO:0007669"/>
    <property type="project" value="InterPro"/>
</dbReference>
<name>A0A7K8KIG0_9AVES</name>
<comment type="similarity">
    <text evidence="2 5">Belongs to the HSF family.</text>
</comment>
<evidence type="ECO:0000259" key="6">
    <source>
        <dbReference type="SMART" id="SM00415"/>
    </source>
</evidence>
<dbReference type="Proteomes" id="UP000533896">
    <property type="component" value="Unassembled WGS sequence"/>
</dbReference>
<evidence type="ECO:0000256" key="3">
    <source>
        <dbReference type="ARBA" id="ARBA00023125"/>
    </source>
</evidence>
<comment type="caution">
    <text evidence="7">The sequence shown here is derived from an EMBL/GenBank/DDBJ whole genome shotgun (WGS) entry which is preliminary data.</text>
</comment>
<dbReference type="EMBL" id="VWYV01002770">
    <property type="protein sequence ID" value="NXE16847.1"/>
    <property type="molecule type" value="Genomic_DNA"/>
</dbReference>
<keyword evidence="3" id="KW-0238">DNA-binding</keyword>
<dbReference type="PANTHER" id="PTHR10015:SF278">
    <property type="entry name" value="HEAT SHOCK FACTOR PROTEIN 5"/>
    <property type="match status" value="1"/>
</dbReference>
<keyword evidence="8" id="KW-1185">Reference proteome</keyword>
<reference evidence="7 8" key="1">
    <citation type="submission" date="2019-09" db="EMBL/GenBank/DDBJ databases">
        <title>Bird 10,000 Genomes (B10K) Project - Family phase.</title>
        <authorList>
            <person name="Zhang G."/>
        </authorList>
    </citation>
    <scope>NUCLEOTIDE SEQUENCE [LARGE SCALE GENOMIC DNA]</scope>
    <source>
        <strain evidence="7">B10K-CU-031-23</strain>
    </source>
</reference>
<keyword evidence="4" id="KW-0539">Nucleus</keyword>
<dbReference type="SUPFAM" id="SSF46785">
    <property type="entry name" value="Winged helix' DNA-binding domain"/>
    <property type="match status" value="1"/>
</dbReference>
<dbReference type="SMART" id="SM00415">
    <property type="entry name" value="HSF"/>
    <property type="match status" value="1"/>
</dbReference>
<feature type="non-terminal residue" evidence="7">
    <location>
        <position position="1"/>
    </location>
</feature>
<sequence length="158" mass="16992">PALINPNHFPGKLWKLVDSPSFRSISWDARGEGLLVNQPLFESELLGAGLGAAGEAAADAASMFKTKNFTSFIRQLNLYGFRKVVMGSLSSVAQGLGLRAGSGHNNGSEGPVHHFHNPNFCRNRPDLLVNLKRLTSANKAKMAAGAEVPSQPHSQFQQ</sequence>
<dbReference type="GO" id="GO:0005634">
    <property type="term" value="C:nucleus"/>
    <property type="evidence" value="ECO:0007669"/>
    <property type="project" value="UniProtKB-SubCell"/>
</dbReference>
<evidence type="ECO:0000256" key="1">
    <source>
        <dbReference type="ARBA" id="ARBA00004123"/>
    </source>
</evidence>
<dbReference type="InterPro" id="IPR036388">
    <property type="entry name" value="WH-like_DNA-bd_sf"/>
</dbReference>
<protein>
    <submittedName>
        <fullName evidence="7">HSF5 protein</fullName>
    </submittedName>
</protein>
<dbReference type="AlphaFoldDB" id="A0A7K8KIG0"/>
<gene>
    <name evidence="7" type="primary">Hsf5</name>
    <name evidence="7" type="ORF">LOPRUF_R12898</name>
</gene>
<dbReference type="GO" id="GO:0003700">
    <property type="term" value="F:DNA-binding transcription factor activity"/>
    <property type="evidence" value="ECO:0007669"/>
    <property type="project" value="InterPro"/>
</dbReference>
<evidence type="ECO:0000313" key="8">
    <source>
        <dbReference type="Proteomes" id="UP000533896"/>
    </source>
</evidence>
<dbReference type="Pfam" id="PF00447">
    <property type="entry name" value="HSF_DNA-bind"/>
    <property type="match status" value="1"/>
</dbReference>
<dbReference type="Gene3D" id="1.10.10.10">
    <property type="entry name" value="Winged helix-like DNA-binding domain superfamily/Winged helix DNA-binding domain"/>
    <property type="match status" value="1"/>
</dbReference>
<feature type="non-terminal residue" evidence="7">
    <location>
        <position position="158"/>
    </location>
</feature>
<evidence type="ECO:0000256" key="5">
    <source>
        <dbReference type="RuleBase" id="RU004020"/>
    </source>
</evidence>